<dbReference type="OrthoDB" id="306726at2"/>
<sequence length="293" mass="32429">MTTFITEDWLRANHTLSEGSEIRLPSDSRMTPSARELIEGHRLLVKFQDEQGRLFVAPSLDTSPTALMESDDTAKIPKLQAVHGLTSQDSVSVASCELCHQTVMHKPDTLTHLNAQVMVAKNDPRLAFRARLDATIAIAVWLQNELKTLDSAQYWLADIRSLLGNIMRADALDIPLAAQKIVGLSTDELHRLSHQPLKYLGHDHIVPDVTQGREVALLNLLRVSVRETEITAAQVFIGADYHVHKADLLQALNRLSSAVYVLMILCVRQNMHPGALPTTEQLKQRIASGGSSC</sequence>
<protein>
    <submittedName>
        <fullName evidence="5">Ethanolamine utilization cobalamin adenosyltransferase</fullName>
    </submittedName>
</protein>
<accession>A0A0T9MYA0</accession>
<dbReference type="EMBL" id="CPZJ01000023">
    <property type="protein sequence ID" value="CNG60286.1"/>
    <property type="molecule type" value="Genomic_DNA"/>
</dbReference>
<dbReference type="NCBIfam" id="NF011595">
    <property type="entry name" value="PRK15020.1"/>
    <property type="match status" value="1"/>
</dbReference>
<dbReference type="InterPro" id="IPR016030">
    <property type="entry name" value="CblAdoTrfase-like"/>
</dbReference>
<evidence type="ECO:0000313" key="6">
    <source>
        <dbReference type="Proteomes" id="UP000038750"/>
    </source>
</evidence>
<dbReference type="GO" id="GO:0005524">
    <property type="term" value="F:ATP binding"/>
    <property type="evidence" value="ECO:0007669"/>
    <property type="project" value="UniProtKB-KW"/>
</dbReference>
<keyword evidence="1 5" id="KW-0808">Transferase</keyword>
<dbReference type="eggNOG" id="COG4812">
    <property type="taxonomic scope" value="Bacteria"/>
</dbReference>
<feature type="domain" description="Cobalamin adenosyltransferase-like" evidence="4">
    <location>
        <begin position="109"/>
        <end position="265"/>
    </location>
</feature>
<dbReference type="RefSeq" id="WP_042569130.1">
    <property type="nucleotide sequence ID" value="NZ_CP009801.1"/>
</dbReference>
<evidence type="ECO:0000256" key="3">
    <source>
        <dbReference type="ARBA" id="ARBA00022840"/>
    </source>
</evidence>
<dbReference type="InterPro" id="IPR009194">
    <property type="entry name" value="AdoTrfase_EutT"/>
</dbReference>
<evidence type="ECO:0000259" key="4">
    <source>
        <dbReference type="Pfam" id="PF01923"/>
    </source>
</evidence>
<dbReference type="KEGG" id="yin:CH53_2509"/>
<proteinExistence type="predicted"/>
<dbReference type="Gene3D" id="1.20.1200.10">
    <property type="entry name" value="Cobalamin adenosyltransferase-like"/>
    <property type="match status" value="1"/>
</dbReference>
<dbReference type="GO" id="GO:0006580">
    <property type="term" value="P:ethanolamine metabolic process"/>
    <property type="evidence" value="ECO:0007669"/>
    <property type="project" value="InterPro"/>
</dbReference>
<evidence type="ECO:0000313" key="5">
    <source>
        <dbReference type="EMBL" id="CNG60286.1"/>
    </source>
</evidence>
<dbReference type="SUPFAM" id="SSF89028">
    <property type="entry name" value="Cobalamin adenosyltransferase-like"/>
    <property type="match status" value="1"/>
</dbReference>
<keyword evidence="3" id="KW-0067">ATP-binding</keyword>
<evidence type="ECO:0000256" key="2">
    <source>
        <dbReference type="ARBA" id="ARBA00022741"/>
    </source>
</evidence>
<dbReference type="GO" id="GO:0009236">
    <property type="term" value="P:cobalamin biosynthetic process"/>
    <property type="evidence" value="ECO:0007669"/>
    <property type="project" value="InterPro"/>
</dbReference>
<dbReference type="InterPro" id="IPR036451">
    <property type="entry name" value="CblAdoTrfase-like_sf"/>
</dbReference>
<dbReference type="STRING" id="631.CH53_2509"/>
<organism evidence="5 6">
    <name type="scientific">Yersinia intermedia</name>
    <dbReference type="NCBI Taxonomy" id="631"/>
    <lineage>
        <taxon>Bacteria</taxon>
        <taxon>Pseudomonadati</taxon>
        <taxon>Pseudomonadota</taxon>
        <taxon>Gammaproteobacteria</taxon>
        <taxon>Enterobacterales</taxon>
        <taxon>Yersiniaceae</taxon>
        <taxon>Yersinia</taxon>
    </lineage>
</organism>
<evidence type="ECO:0000256" key="1">
    <source>
        <dbReference type="ARBA" id="ARBA00022679"/>
    </source>
</evidence>
<gene>
    <name evidence="5" type="ORF">ERS008530_04169</name>
</gene>
<dbReference type="AlphaFoldDB" id="A0A0T9MYA0"/>
<dbReference type="GO" id="GO:0008817">
    <property type="term" value="F:corrinoid adenosyltransferase activity"/>
    <property type="evidence" value="ECO:0007669"/>
    <property type="project" value="InterPro"/>
</dbReference>
<dbReference type="PIRSF" id="PIRSF012294">
    <property type="entry name" value="ATR_EutT"/>
    <property type="match status" value="1"/>
</dbReference>
<dbReference type="Proteomes" id="UP000038750">
    <property type="component" value="Unassembled WGS sequence"/>
</dbReference>
<name>A0A0T9MYA0_YERIN</name>
<keyword evidence="2" id="KW-0547">Nucleotide-binding</keyword>
<dbReference type="Pfam" id="PF01923">
    <property type="entry name" value="Cob_adeno_trans"/>
    <property type="match status" value="1"/>
</dbReference>
<reference evidence="5 6" key="1">
    <citation type="submission" date="2015-03" db="EMBL/GenBank/DDBJ databases">
        <authorList>
            <person name="Murphy D."/>
        </authorList>
    </citation>
    <scope>NUCLEOTIDE SEQUENCE [LARGE SCALE GENOMIC DNA]</scope>
    <source>
        <strain evidence="5 6">BR165/97</strain>
    </source>
</reference>